<evidence type="ECO:0000313" key="2">
    <source>
        <dbReference type="Proteomes" id="UP001139648"/>
    </source>
</evidence>
<protein>
    <submittedName>
        <fullName evidence="1">Uncharacterized protein</fullName>
    </submittedName>
</protein>
<dbReference type="AlphaFoldDB" id="A0A9X2K211"/>
<reference evidence="1" key="1">
    <citation type="submission" date="2022-06" db="EMBL/GenBank/DDBJ databases">
        <title>Sequencing the genomes of 1000 actinobacteria strains.</title>
        <authorList>
            <person name="Klenk H.-P."/>
        </authorList>
    </citation>
    <scope>NUCLEOTIDE SEQUENCE</scope>
    <source>
        <strain evidence="1">DSM 46694</strain>
    </source>
</reference>
<accession>A0A9X2K211</accession>
<name>A0A9X2K211_9ACTN</name>
<organism evidence="1 2">
    <name type="scientific">Nonomuraea thailandensis</name>
    <dbReference type="NCBI Taxonomy" id="1188745"/>
    <lineage>
        <taxon>Bacteria</taxon>
        <taxon>Bacillati</taxon>
        <taxon>Actinomycetota</taxon>
        <taxon>Actinomycetes</taxon>
        <taxon>Streptosporangiales</taxon>
        <taxon>Streptosporangiaceae</taxon>
        <taxon>Nonomuraea</taxon>
    </lineage>
</organism>
<evidence type="ECO:0000313" key="1">
    <source>
        <dbReference type="EMBL" id="MCP2354101.1"/>
    </source>
</evidence>
<gene>
    <name evidence="1" type="ORF">HD597_001121</name>
</gene>
<sequence length="30" mass="3429">MGHDSVRQIEDYDAGGVVVLRERDERVETP</sequence>
<keyword evidence="2" id="KW-1185">Reference proteome</keyword>
<comment type="caution">
    <text evidence="1">The sequence shown here is derived from an EMBL/GenBank/DDBJ whole genome shotgun (WGS) entry which is preliminary data.</text>
</comment>
<dbReference type="Proteomes" id="UP001139648">
    <property type="component" value="Unassembled WGS sequence"/>
</dbReference>
<dbReference type="EMBL" id="JAMZEB010000002">
    <property type="protein sequence ID" value="MCP2354101.1"/>
    <property type="molecule type" value="Genomic_DNA"/>
</dbReference>
<proteinExistence type="predicted"/>